<dbReference type="Pfam" id="PF21180">
    <property type="entry name" value="TOP6A-Spo11_Toprim"/>
    <property type="match status" value="1"/>
</dbReference>
<feature type="region of interest" description="Disordered" evidence="13">
    <location>
        <begin position="433"/>
        <end position="455"/>
    </location>
</feature>
<comment type="caution">
    <text evidence="16">The sequence shown here is derived from an EMBL/GenBank/DDBJ whole genome shotgun (WGS) entry which is preliminary data.</text>
</comment>
<dbReference type="VEuPathDB" id="FungiDB:PC9H_007265"/>
<evidence type="ECO:0000313" key="16">
    <source>
        <dbReference type="EMBL" id="KAF7428046.1"/>
    </source>
</evidence>
<dbReference type="GO" id="GO:0000228">
    <property type="term" value="C:nuclear chromosome"/>
    <property type="evidence" value="ECO:0007669"/>
    <property type="project" value="TreeGrafter"/>
</dbReference>
<keyword evidence="6" id="KW-0479">Metal-binding</keyword>
<keyword evidence="10 12" id="KW-0413">Isomerase</keyword>
<dbReference type="GO" id="GO:0003677">
    <property type="term" value="F:DNA binding"/>
    <property type="evidence" value="ECO:0007669"/>
    <property type="project" value="UniProtKB-UniRule"/>
</dbReference>
<dbReference type="OrthoDB" id="5377392at2759"/>
<dbReference type="InterPro" id="IPR002815">
    <property type="entry name" value="Spo11/TopoVI_A"/>
</dbReference>
<dbReference type="AlphaFoldDB" id="A0A8H6ZT98"/>
<dbReference type="PANTHER" id="PTHR10848:SF0">
    <property type="entry name" value="MEIOTIC RECOMBINATION PROTEIN SPO11"/>
    <property type="match status" value="1"/>
</dbReference>
<evidence type="ECO:0000256" key="8">
    <source>
        <dbReference type="ARBA" id="ARBA00023029"/>
    </source>
</evidence>
<keyword evidence="8 12" id="KW-0799">Topoisomerase</keyword>
<evidence type="ECO:0000313" key="17">
    <source>
        <dbReference type="Proteomes" id="UP000623687"/>
    </source>
</evidence>
<feature type="domain" description="Spo11/DNA topoisomerase VI subunit A N-terminal" evidence="14">
    <location>
        <begin position="157"/>
        <end position="217"/>
    </location>
</feature>
<name>A0A8H6ZT98_PLEOS</name>
<dbReference type="RefSeq" id="XP_036630418.1">
    <property type="nucleotide sequence ID" value="XM_036776798.1"/>
</dbReference>
<evidence type="ECO:0000256" key="2">
    <source>
        <dbReference type="ARBA" id="ARBA00001946"/>
    </source>
</evidence>
<dbReference type="PANTHER" id="PTHR10848">
    <property type="entry name" value="MEIOTIC RECOMBINATION PROTEIN SPO11"/>
    <property type="match status" value="1"/>
</dbReference>
<sequence length="504" mass="55809">MEAFDDDFIEAEALLRTDHDVFMEDVSVEDLLDPPSFLSCHDGSNIGSDGEDWGNDEETDLSQDSPPQGIEAVEELVLSFLGQLQASVFHPPESRQGSGSTEGEGSASQRKLDKPSRRTPRIQLELADRRKIMADGYSPGTRSIYYPKNSQSPSAKPFAQLLRVMDCIHEALIDDAPTTKRDLYYKDVSLFKSQGVVDKIIDDLAATFHLERSDLNMRATSKGLVSGSSLRMHLHSGKTIEVTDTEGSSVPVGEDILTFTVVHPISWVLVVEKDAVFQTLCRLRVTDHPDFPGRGLLITGKGYPDIATRQLVKTLSDNLPDTVPILALVDGDPYGLDILSTYKYGSNSLKHENYKLAAERVQWVGLRVGELADFQIEMNSLIPITRHDEKKALSMLSRQLTLPQAWRKELMRMLHTRRKAEIEILSTGRTQQSVLLSSGSQSSKSSRPHLDSPSQQSHVDLLVSDCIIQTSFIPGASSTAQPPLLHYLIAKLCAAIMTVEVRGR</sequence>
<feature type="active site" description="O-(5'-phospho-DNA)-tyrosine intermediate" evidence="12">
    <location>
        <position position="185"/>
    </location>
</feature>
<dbReference type="PRINTS" id="PR01550">
    <property type="entry name" value="TOP6AFAMILY"/>
</dbReference>
<dbReference type="InterPro" id="IPR036388">
    <property type="entry name" value="WH-like_DNA-bd_sf"/>
</dbReference>
<accession>A0A8H6ZT98</accession>
<dbReference type="GO" id="GO:0000706">
    <property type="term" value="P:meiotic DNA double-strand break processing"/>
    <property type="evidence" value="ECO:0007669"/>
    <property type="project" value="TreeGrafter"/>
</dbReference>
<evidence type="ECO:0000256" key="3">
    <source>
        <dbReference type="ARBA" id="ARBA00004123"/>
    </source>
</evidence>
<evidence type="ECO:0000256" key="5">
    <source>
        <dbReference type="ARBA" id="ARBA00012895"/>
    </source>
</evidence>
<dbReference type="Proteomes" id="UP000623687">
    <property type="component" value="Unassembled WGS sequence"/>
</dbReference>
<keyword evidence="9 12" id="KW-0238">DNA-binding</keyword>
<dbReference type="EC" id="5.6.2.2" evidence="5"/>
<feature type="region of interest" description="Disordered" evidence="13">
    <location>
        <begin position="90"/>
        <end position="123"/>
    </location>
</feature>
<evidence type="ECO:0000256" key="10">
    <source>
        <dbReference type="ARBA" id="ARBA00023235"/>
    </source>
</evidence>
<protein>
    <recommendedName>
        <fullName evidence="5">DNA topoisomerase (ATP-hydrolyzing)</fullName>
        <ecNumber evidence="5">5.6.2.2</ecNumber>
    </recommendedName>
</protein>
<reference evidence="16" key="1">
    <citation type="submission" date="2019-07" db="EMBL/GenBank/DDBJ databases">
        <authorList>
            <person name="Palmer J.M."/>
        </authorList>
    </citation>
    <scope>NUCLEOTIDE SEQUENCE</scope>
    <source>
        <strain evidence="16">PC9</strain>
    </source>
</reference>
<dbReference type="SUPFAM" id="SSF56726">
    <property type="entry name" value="DNA topoisomerase IV, alpha subunit"/>
    <property type="match status" value="1"/>
</dbReference>
<dbReference type="InterPro" id="IPR013049">
    <property type="entry name" value="Spo11/TopoVI_A_N"/>
</dbReference>
<evidence type="ECO:0000256" key="4">
    <source>
        <dbReference type="ARBA" id="ARBA00006559"/>
    </source>
</evidence>
<evidence type="ECO:0000256" key="6">
    <source>
        <dbReference type="ARBA" id="ARBA00022723"/>
    </source>
</evidence>
<dbReference type="GO" id="GO:0005524">
    <property type="term" value="F:ATP binding"/>
    <property type="evidence" value="ECO:0007669"/>
    <property type="project" value="InterPro"/>
</dbReference>
<dbReference type="PRINTS" id="PR01551">
    <property type="entry name" value="SPO11HOMOLOG"/>
</dbReference>
<feature type="domain" description="Topoisomerase 6 subunit A/Spo11 TOPRIM" evidence="15">
    <location>
        <begin position="267"/>
        <end position="428"/>
    </location>
</feature>
<dbReference type="GO" id="GO:0007131">
    <property type="term" value="P:reciprocal meiotic recombination"/>
    <property type="evidence" value="ECO:0007669"/>
    <property type="project" value="TreeGrafter"/>
</dbReference>
<dbReference type="PROSITE" id="PS52041">
    <property type="entry name" value="TOPO_IIB"/>
    <property type="match status" value="1"/>
</dbReference>
<dbReference type="Pfam" id="PF04406">
    <property type="entry name" value="TP6A_N"/>
    <property type="match status" value="1"/>
</dbReference>
<dbReference type="Gene3D" id="1.10.10.10">
    <property type="entry name" value="Winged helix-like DNA-binding domain superfamily/Winged helix DNA-binding domain"/>
    <property type="match status" value="1"/>
</dbReference>
<feature type="compositionally biased region" description="Low complexity" evidence="13">
    <location>
        <begin position="433"/>
        <end position="445"/>
    </location>
</feature>
<proteinExistence type="inferred from homology"/>
<dbReference type="CDD" id="cd00223">
    <property type="entry name" value="TOPRIM_TopoIIB_SPO"/>
    <property type="match status" value="1"/>
</dbReference>
<gene>
    <name evidence="16" type="primary">SPO11</name>
    <name evidence="16" type="ORF">PC9H_007265</name>
</gene>
<dbReference type="Gene3D" id="3.40.1360.10">
    <property type="match status" value="1"/>
</dbReference>
<evidence type="ECO:0000256" key="13">
    <source>
        <dbReference type="SAM" id="MobiDB-lite"/>
    </source>
</evidence>
<evidence type="ECO:0000259" key="14">
    <source>
        <dbReference type="Pfam" id="PF04406"/>
    </source>
</evidence>
<feature type="compositionally biased region" description="Acidic residues" evidence="13">
    <location>
        <begin position="49"/>
        <end position="61"/>
    </location>
</feature>
<comment type="subcellular location">
    <subcellularLocation>
        <location evidence="3">Nucleus</location>
    </subcellularLocation>
</comment>
<dbReference type="GO" id="GO:0042138">
    <property type="term" value="P:meiotic DNA double-strand break formation"/>
    <property type="evidence" value="ECO:0007669"/>
    <property type="project" value="InterPro"/>
</dbReference>
<dbReference type="InterPro" id="IPR034136">
    <property type="entry name" value="TOPRIM_Topo6A/Spo11"/>
</dbReference>
<dbReference type="InterPro" id="IPR036078">
    <property type="entry name" value="Spo11/TopoVI_A_sf"/>
</dbReference>
<keyword evidence="11" id="KW-0539">Nucleus</keyword>
<comment type="cofactor">
    <cofactor evidence="2">
        <name>Mg(2+)</name>
        <dbReference type="ChEBI" id="CHEBI:18420"/>
    </cofactor>
</comment>
<keyword evidence="7" id="KW-0460">Magnesium</keyword>
<comment type="catalytic activity">
    <reaction evidence="1 12">
        <text>ATP-dependent breakage, passage and rejoining of double-stranded DNA.</text>
        <dbReference type="EC" id="5.6.2.2"/>
    </reaction>
</comment>
<dbReference type="EMBL" id="JACETU010000005">
    <property type="protein sequence ID" value="KAF7428046.1"/>
    <property type="molecule type" value="Genomic_DNA"/>
</dbReference>
<dbReference type="GeneID" id="59377083"/>
<keyword evidence="17" id="KW-1185">Reference proteome</keyword>
<feature type="compositionally biased region" description="Low complexity" evidence="13">
    <location>
        <begin position="94"/>
        <end position="108"/>
    </location>
</feature>
<dbReference type="GO" id="GO:0046872">
    <property type="term" value="F:metal ion binding"/>
    <property type="evidence" value="ECO:0007669"/>
    <property type="project" value="UniProtKB-KW"/>
</dbReference>
<evidence type="ECO:0000256" key="7">
    <source>
        <dbReference type="ARBA" id="ARBA00022842"/>
    </source>
</evidence>
<evidence type="ECO:0000256" key="9">
    <source>
        <dbReference type="ARBA" id="ARBA00023125"/>
    </source>
</evidence>
<dbReference type="InterPro" id="IPR013048">
    <property type="entry name" value="Meiotic_Spo11"/>
</dbReference>
<evidence type="ECO:0000256" key="12">
    <source>
        <dbReference type="PROSITE-ProRule" id="PRU01385"/>
    </source>
</evidence>
<dbReference type="GO" id="GO:0003918">
    <property type="term" value="F:DNA topoisomerase type II (double strand cut, ATP-hydrolyzing) activity"/>
    <property type="evidence" value="ECO:0007669"/>
    <property type="project" value="UniProtKB-UniRule"/>
</dbReference>
<feature type="region of interest" description="Disordered" evidence="13">
    <location>
        <begin position="42"/>
        <end position="66"/>
    </location>
</feature>
<comment type="similarity">
    <text evidence="4 12">Belongs to the TOP6A family.</text>
</comment>
<evidence type="ECO:0000259" key="15">
    <source>
        <dbReference type="Pfam" id="PF21180"/>
    </source>
</evidence>
<evidence type="ECO:0000256" key="1">
    <source>
        <dbReference type="ARBA" id="ARBA00000185"/>
    </source>
</evidence>
<organism evidence="16 17">
    <name type="scientific">Pleurotus ostreatus</name>
    <name type="common">Oyster mushroom</name>
    <name type="synonym">White-rot fungus</name>
    <dbReference type="NCBI Taxonomy" id="5322"/>
    <lineage>
        <taxon>Eukaryota</taxon>
        <taxon>Fungi</taxon>
        <taxon>Dikarya</taxon>
        <taxon>Basidiomycota</taxon>
        <taxon>Agaricomycotina</taxon>
        <taxon>Agaricomycetes</taxon>
        <taxon>Agaricomycetidae</taxon>
        <taxon>Agaricales</taxon>
        <taxon>Pleurotineae</taxon>
        <taxon>Pleurotaceae</taxon>
        <taxon>Pleurotus</taxon>
    </lineage>
</organism>
<evidence type="ECO:0000256" key="11">
    <source>
        <dbReference type="ARBA" id="ARBA00023242"/>
    </source>
</evidence>